<organism evidence="2 3">
    <name type="scientific">Rangifer tarandus platyrhynchus</name>
    <name type="common">Svalbard reindeer</name>
    <dbReference type="NCBI Taxonomy" id="3082113"/>
    <lineage>
        <taxon>Eukaryota</taxon>
        <taxon>Metazoa</taxon>
        <taxon>Chordata</taxon>
        <taxon>Craniata</taxon>
        <taxon>Vertebrata</taxon>
        <taxon>Euteleostomi</taxon>
        <taxon>Mammalia</taxon>
        <taxon>Eutheria</taxon>
        <taxon>Laurasiatheria</taxon>
        <taxon>Artiodactyla</taxon>
        <taxon>Ruminantia</taxon>
        <taxon>Pecora</taxon>
        <taxon>Cervidae</taxon>
        <taxon>Odocoileinae</taxon>
        <taxon>Rangifer</taxon>
    </lineage>
</organism>
<sequence length="130" mass="14225">MPLNSAGLRPRHSVLRGAGGGDSAALKQEVTDGEGNRQAFLSLRLTLTKFSETKMLHSHSSLSELSESVVKRQRDSKIVRADNYTTHQMALLLHRKGRAAGLLSYWPETGAQTRDRETARAGRGLCVLSP</sequence>
<evidence type="ECO:0000313" key="2">
    <source>
        <dbReference type="EMBL" id="CAI9165030.1"/>
    </source>
</evidence>
<evidence type="ECO:0000256" key="1">
    <source>
        <dbReference type="SAM" id="MobiDB-lite"/>
    </source>
</evidence>
<feature type="region of interest" description="Disordered" evidence="1">
    <location>
        <begin position="1"/>
        <end position="23"/>
    </location>
</feature>
<accession>A0ABN8YTV0</accession>
<name>A0ABN8YTV0_RANTA</name>
<reference evidence="2" key="1">
    <citation type="submission" date="2023-04" db="EMBL/GenBank/DDBJ databases">
        <authorList>
            <consortium name="ELIXIR-Norway"/>
        </authorList>
    </citation>
    <scope>NUCLEOTIDE SEQUENCE [LARGE SCALE GENOMIC DNA]</scope>
</reference>
<dbReference type="Proteomes" id="UP001176941">
    <property type="component" value="Chromosome 24"/>
</dbReference>
<protein>
    <submittedName>
        <fullName evidence="2">Uncharacterized protein</fullName>
    </submittedName>
</protein>
<evidence type="ECO:0000313" key="3">
    <source>
        <dbReference type="Proteomes" id="UP001176941"/>
    </source>
</evidence>
<dbReference type="EMBL" id="OX459960">
    <property type="protein sequence ID" value="CAI9165030.1"/>
    <property type="molecule type" value="Genomic_DNA"/>
</dbReference>
<gene>
    <name evidence="2" type="ORF">MRATA1EN1_LOCUS13992</name>
</gene>
<proteinExistence type="predicted"/>
<keyword evidence="3" id="KW-1185">Reference proteome</keyword>